<evidence type="ECO:0000313" key="3">
    <source>
        <dbReference type="Proteomes" id="UP000030392"/>
    </source>
</evidence>
<protein>
    <recommendedName>
        <fullName evidence="1">EVE domain-containing protein</fullName>
    </recommendedName>
</protein>
<dbReference type="InterPro" id="IPR047197">
    <property type="entry name" value="THYN1-like_EVE"/>
</dbReference>
<dbReference type="EMBL" id="JNAX01000010">
    <property type="protein sequence ID" value="KGG20944.1"/>
    <property type="molecule type" value="Genomic_DNA"/>
</dbReference>
<dbReference type="Gene3D" id="3.10.590.10">
    <property type="entry name" value="ph1033 like domains"/>
    <property type="match status" value="1"/>
</dbReference>
<dbReference type="InterPro" id="IPR052181">
    <property type="entry name" value="5hmC_binding"/>
</dbReference>
<dbReference type="CDD" id="cd21133">
    <property type="entry name" value="EVE"/>
    <property type="match status" value="1"/>
</dbReference>
<dbReference type="Pfam" id="PF01878">
    <property type="entry name" value="EVE"/>
    <property type="match status" value="1"/>
</dbReference>
<accession>A0A0A2C8J1</accession>
<dbReference type="InterPro" id="IPR002740">
    <property type="entry name" value="EVE_domain"/>
</dbReference>
<dbReference type="AlphaFoldDB" id="A0A0A2C8J1"/>
<evidence type="ECO:0000313" key="2">
    <source>
        <dbReference type="EMBL" id="KGG20944.1"/>
    </source>
</evidence>
<proteinExistence type="predicted"/>
<comment type="caution">
    <text evidence="2">The sequence shown here is derived from an EMBL/GenBank/DDBJ whole genome shotgun (WGS) entry which is preliminary data.</text>
</comment>
<dbReference type="InterPro" id="IPR015947">
    <property type="entry name" value="PUA-like_sf"/>
</dbReference>
<dbReference type="PANTHER" id="PTHR14087">
    <property type="entry name" value="THYMOCYTE NUCLEAR PROTEIN 1"/>
    <property type="match status" value="1"/>
</dbReference>
<dbReference type="SUPFAM" id="SSF88697">
    <property type="entry name" value="PUA domain-like"/>
    <property type="match status" value="1"/>
</dbReference>
<evidence type="ECO:0000259" key="1">
    <source>
        <dbReference type="Pfam" id="PF01878"/>
    </source>
</evidence>
<name>A0A0A2C8J1_PROMR</name>
<sequence length="157" mass="18547">MSDKEISYWLMKSEPDAYSIKDLEKEKETLWDGIRNYQARNFMRSMEIGDQAFFYHSNTKPPGIVGLMEIVEKNLIDPFQFDENSKYFDKSSKRDNPRWDCVKTKYICEFKNIVTLKELSQTYTSEELTLVRKGNRLSIMPINKAIALELLIKLKKN</sequence>
<dbReference type="RefSeq" id="WP_036905505.1">
    <property type="nucleotide sequence ID" value="NZ_CP138967.1"/>
</dbReference>
<organism evidence="2 3">
    <name type="scientific">Prochlorococcus marinus str. PAC1</name>
    <dbReference type="NCBI Taxonomy" id="59924"/>
    <lineage>
        <taxon>Bacteria</taxon>
        <taxon>Bacillati</taxon>
        <taxon>Cyanobacteriota</taxon>
        <taxon>Cyanophyceae</taxon>
        <taxon>Synechococcales</taxon>
        <taxon>Prochlorococcaceae</taxon>
        <taxon>Prochlorococcus</taxon>
    </lineage>
</organism>
<gene>
    <name evidence="2" type="ORF">EV03_0881</name>
</gene>
<reference evidence="3" key="1">
    <citation type="journal article" date="2014" name="Sci. Data">
        <title>Genomes of diverse isolates of the marine cyanobacterium Prochlorococcus.</title>
        <authorList>
            <person name="Biller S."/>
            <person name="Berube P."/>
            <person name="Thompson J."/>
            <person name="Kelly L."/>
            <person name="Roggensack S."/>
            <person name="Awad L."/>
            <person name="Roache-Johnson K."/>
            <person name="Ding H."/>
            <person name="Giovannoni S.J."/>
            <person name="Moore L.R."/>
            <person name="Chisholm S.W."/>
        </authorList>
    </citation>
    <scope>NUCLEOTIDE SEQUENCE [LARGE SCALE GENOMIC DNA]</scope>
    <source>
        <strain evidence="3">PAC1</strain>
    </source>
</reference>
<dbReference type="PANTHER" id="PTHR14087:SF7">
    <property type="entry name" value="THYMOCYTE NUCLEAR PROTEIN 1"/>
    <property type="match status" value="1"/>
</dbReference>
<dbReference type="Proteomes" id="UP000030392">
    <property type="component" value="Unassembled WGS sequence"/>
</dbReference>
<feature type="domain" description="EVE" evidence="1">
    <location>
        <begin position="7"/>
        <end position="147"/>
    </location>
</feature>